<evidence type="ECO:0000256" key="2">
    <source>
        <dbReference type="ARBA" id="ARBA00022692"/>
    </source>
</evidence>
<keyword evidence="3" id="KW-1133">Transmembrane helix</keyword>
<name>A0A2P6R643_ROSCH</name>
<keyword evidence="4" id="KW-0472">Membrane</keyword>
<keyword evidence="6" id="KW-1185">Reference proteome</keyword>
<sequence length="147" mass="15600">MADSTQPTTAVAAANPYNPYQDLDAPIKKLYYLPTSPEHLYPEKAPKPYRPFGENLVSCTGICYLSGRTAGIVHGGVRGLNAAGAGEPRRVRMSRALSSGGELGRRYSNAMGIVGLYFSVIEGWINCYRGKDGILNTGVAGFGAGVV</sequence>
<evidence type="ECO:0000256" key="1">
    <source>
        <dbReference type="ARBA" id="ARBA00004141"/>
    </source>
</evidence>
<dbReference type="InterPro" id="IPR045238">
    <property type="entry name" value="Tim23-like"/>
</dbReference>
<organism evidence="5 6">
    <name type="scientific">Rosa chinensis</name>
    <name type="common">China rose</name>
    <dbReference type="NCBI Taxonomy" id="74649"/>
    <lineage>
        <taxon>Eukaryota</taxon>
        <taxon>Viridiplantae</taxon>
        <taxon>Streptophyta</taxon>
        <taxon>Embryophyta</taxon>
        <taxon>Tracheophyta</taxon>
        <taxon>Spermatophyta</taxon>
        <taxon>Magnoliopsida</taxon>
        <taxon>eudicotyledons</taxon>
        <taxon>Gunneridae</taxon>
        <taxon>Pentapetalae</taxon>
        <taxon>rosids</taxon>
        <taxon>fabids</taxon>
        <taxon>Rosales</taxon>
        <taxon>Rosaceae</taxon>
        <taxon>Rosoideae</taxon>
        <taxon>Rosoideae incertae sedis</taxon>
        <taxon>Rosa</taxon>
    </lineage>
</organism>
<keyword evidence="2" id="KW-0812">Transmembrane</keyword>
<dbReference type="EMBL" id="PDCK01000041">
    <property type="protein sequence ID" value="PRQ41904.1"/>
    <property type="molecule type" value="Genomic_DNA"/>
</dbReference>
<dbReference type="GO" id="GO:0030150">
    <property type="term" value="P:protein import into mitochondrial matrix"/>
    <property type="evidence" value="ECO:0007669"/>
    <property type="project" value="TreeGrafter"/>
</dbReference>
<reference evidence="5 6" key="1">
    <citation type="journal article" date="2018" name="Nat. Genet.">
        <title>The Rosa genome provides new insights in the design of modern roses.</title>
        <authorList>
            <person name="Bendahmane M."/>
        </authorList>
    </citation>
    <scope>NUCLEOTIDE SEQUENCE [LARGE SCALE GENOMIC DNA]</scope>
    <source>
        <strain evidence="6">cv. Old Blush</strain>
    </source>
</reference>
<comment type="subcellular location">
    <subcellularLocation>
        <location evidence="1">Membrane</location>
        <topology evidence="1">Multi-pass membrane protein</topology>
    </subcellularLocation>
</comment>
<dbReference type="GO" id="GO:0008320">
    <property type="term" value="F:protein transmembrane transporter activity"/>
    <property type="evidence" value="ECO:0007669"/>
    <property type="project" value="TreeGrafter"/>
</dbReference>
<dbReference type="GO" id="GO:0005744">
    <property type="term" value="C:TIM23 mitochondrial import inner membrane translocase complex"/>
    <property type="evidence" value="ECO:0007669"/>
    <property type="project" value="TreeGrafter"/>
</dbReference>
<dbReference type="AlphaFoldDB" id="A0A2P6R643"/>
<evidence type="ECO:0000256" key="3">
    <source>
        <dbReference type="ARBA" id="ARBA00022989"/>
    </source>
</evidence>
<evidence type="ECO:0000313" key="6">
    <source>
        <dbReference type="Proteomes" id="UP000238479"/>
    </source>
</evidence>
<dbReference type="OrthoDB" id="159299at2759"/>
<gene>
    <name evidence="5" type="ORF">RchiOBHm_Chr3g0451811</name>
</gene>
<protein>
    <submittedName>
        <fullName evidence="5">Mitochondrial inner membrane translocase subunit Tim17/Tim22/Tim23/peroxisomal protein PMP24</fullName>
    </submittedName>
</protein>
<dbReference type="OMA" id="EGWINCY"/>
<dbReference type="PANTHER" id="PTHR15371:SF24">
    <property type="entry name" value="MITOCHONDRIAL IMPORT INNER MEMBRANE TRANSLOCASE SUBUNIT TIM23-3"/>
    <property type="match status" value="1"/>
</dbReference>
<dbReference type="Proteomes" id="UP000238479">
    <property type="component" value="Chromosome 3"/>
</dbReference>
<evidence type="ECO:0000313" key="5">
    <source>
        <dbReference type="EMBL" id="PRQ41904.1"/>
    </source>
</evidence>
<dbReference type="Gramene" id="PRQ41904">
    <property type="protein sequence ID" value="PRQ41904"/>
    <property type="gene ID" value="RchiOBHm_Chr3g0451811"/>
</dbReference>
<comment type="caution">
    <text evidence="5">The sequence shown here is derived from an EMBL/GenBank/DDBJ whole genome shotgun (WGS) entry which is preliminary data.</text>
</comment>
<dbReference type="Pfam" id="PF02466">
    <property type="entry name" value="Tim17"/>
    <property type="match status" value="1"/>
</dbReference>
<evidence type="ECO:0000256" key="4">
    <source>
        <dbReference type="ARBA" id="ARBA00023136"/>
    </source>
</evidence>
<proteinExistence type="predicted"/>
<accession>A0A2P6R643</accession>
<dbReference type="PANTHER" id="PTHR15371">
    <property type="entry name" value="TIM23"/>
    <property type="match status" value="1"/>
</dbReference>
<dbReference type="STRING" id="74649.A0A2P6R643"/>